<keyword evidence="4" id="KW-0067">ATP-binding</keyword>
<dbReference type="Pfam" id="PF24385">
    <property type="entry name" value="DSRM_DHX29"/>
    <property type="match status" value="1"/>
</dbReference>
<dbReference type="CDD" id="cd18791">
    <property type="entry name" value="SF2_C_RHA"/>
    <property type="match status" value="1"/>
</dbReference>
<dbReference type="SMART" id="SM00487">
    <property type="entry name" value="DEXDc"/>
    <property type="match status" value="1"/>
</dbReference>
<evidence type="ECO:0000256" key="1">
    <source>
        <dbReference type="ARBA" id="ARBA00022741"/>
    </source>
</evidence>
<dbReference type="EMBL" id="NDIQ01000022">
    <property type="protein sequence ID" value="PRT56357.1"/>
    <property type="molecule type" value="Genomic_DNA"/>
</dbReference>
<organism evidence="9 10">
    <name type="scientific">Wickerhamiella sorbophila</name>
    <dbReference type="NCBI Taxonomy" id="45607"/>
    <lineage>
        <taxon>Eukaryota</taxon>
        <taxon>Fungi</taxon>
        <taxon>Dikarya</taxon>
        <taxon>Ascomycota</taxon>
        <taxon>Saccharomycotina</taxon>
        <taxon>Dipodascomycetes</taxon>
        <taxon>Dipodascales</taxon>
        <taxon>Trichomonascaceae</taxon>
        <taxon>Wickerhamiella</taxon>
    </lineage>
</organism>
<dbReference type="Gene3D" id="3.10.110.10">
    <property type="entry name" value="Ubiquitin Conjugating Enzyme"/>
    <property type="match status" value="1"/>
</dbReference>
<dbReference type="Pfam" id="PF05773">
    <property type="entry name" value="RWD"/>
    <property type="match status" value="1"/>
</dbReference>
<dbReference type="SMART" id="SM00847">
    <property type="entry name" value="HA2"/>
    <property type="match status" value="1"/>
</dbReference>
<proteinExistence type="predicted"/>
<dbReference type="PROSITE" id="PS50908">
    <property type="entry name" value="RWD"/>
    <property type="match status" value="1"/>
</dbReference>
<dbReference type="CDD" id="cd17917">
    <property type="entry name" value="DEXHc_RHA-like"/>
    <property type="match status" value="1"/>
</dbReference>
<dbReference type="InterPro" id="IPR027417">
    <property type="entry name" value="P-loop_NTPase"/>
</dbReference>
<dbReference type="SUPFAM" id="SSF46934">
    <property type="entry name" value="UBA-like"/>
    <property type="match status" value="1"/>
</dbReference>
<dbReference type="InterPro" id="IPR009060">
    <property type="entry name" value="UBA-like_sf"/>
</dbReference>
<dbReference type="InterPro" id="IPR001650">
    <property type="entry name" value="Helicase_C-like"/>
</dbReference>
<evidence type="ECO:0000259" key="6">
    <source>
        <dbReference type="PROSITE" id="PS50908"/>
    </source>
</evidence>
<feature type="compositionally biased region" description="Basic and acidic residues" evidence="5">
    <location>
        <begin position="14"/>
        <end position="37"/>
    </location>
</feature>
<keyword evidence="1" id="KW-0547">Nucleotide-binding</keyword>
<dbReference type="Pfam" id="PF21010">
    <property type="entry name" value="HA2_C"/>
    <property type="match status" value="1"/>
</dbReference>
<evidence type="ECO:0000259" key="7">
    <source>
        <dbReference type="PROSITE" id="PS51192"/>
    </source>
</evidence>
<dbReference type="STRING" id="45607.A0A2T0FN08"/>
<dbReference type="PANTHER" id="PTHR18934:SF267">
    <property type="entry name" value="ATP-DEPENDENT RNA HELICASE YLR419W-RELATED"/>
    <property type="match status" value="1"/>
</dbReference>
<feature type="domain" description="Helicase C-terminal" evidence="8">
    <location>
        <begin position="791"/>
        <end position="957"/>
    </location>
</feature>
<keyword evidence="10" id="KW-1185">Reference proteome</keyword>
<dbReference type="Pfam" id="PF07717">
    <property type="entry name" value="OB_NTP_bind"/>
    <property type="match status" value="1"/>
</dbReference>
<feature type="region of interest" description="Disordered" evidence="5">
    <location>
        <begin position="164"/>
        <end position="185"/>
    </location>
</feature>
<dbReference type="CDD" id="cd23827">
    <property type="entry name" value="RWD_YLR419W-like"/>
    <property type="match status" value="1"/>
</dbReference>
<dbReference type="SUPFAM" id="SSF54495">
    <property type="entry name" value="UBC-like"/>
    <property type="match status" value="1"/>
</dbReference>
<dbReference type="Gene3D" id="1.20.120.1080">
    <property type="match status" value="1"/>
</dbReference>
<dbReference type="SUPFAM" id="SSF52540">
    <property type="entry name" value="P-loop containing nucleoside triphosphate hydrolases"/>
    <property type="match status" value="1"/>
</dbReference>
<sequence length="1316" mass="147313">MKEVHKKSGKKKDKIPEPKEVELTPKQLKEKRREEARARAAESRKIVAAGVVSWTGKLPAQLLNEYCQKLKWERVEYPIKGSNDSHVASVIVARRNPKTNQVEKIRFDPPKDLVQPQPTPLEARHLAATYGLHRISSHKNWKMMLPPMHRDLWVQFDQIKSQAPEKDKWKWSEDPFQAEEERKMATQRYKEQREQSRESEKEKVLLNAIKKVTLQETKVDSPEKPSKRTNFNSTLNMSRPMRELVEITIRENGGFQFSSAHALDPELPIYKEICSTIGKLGFNKSQIEEALEYSNTLSRALAWLLIHVPEDDLPKLFRPTTLGTTARISAAMNVENAVSKIRQFGFSEDIARDAMARIGGSMSQAMVYLTHQLIERVPIEKESEDIWAEEIQSVEAVFGDHFKELDGKSCKLDLDGGLTIYFYKPVAYPDNIPGIGITANSESIPKYVVLDAIKRAAQYAEQLVGDFMILSIANWIADNFDEIKANPCKLAQISSGVSGTIELPSVVKDKKSTKARSSYRWRPLDSSRLLKEHETRFAGEKGTKLLASRQSLPAWSKKKEILEVVTSNQVTLITGETGSGKSTQVVQFILDQMIASKTGGTAHIVCTQPRRISAIGVAQRVADERLVEVGSQVGYIIRGETKISSDTQLKFVTSGVLLRMIQSDPKMLESFSHIVVDEVHERSLDSDFLLILLKRICARNKKLKVVLMSATVDPALFINYFKPVSGTVGYTHIEGRTFPVQKYYLDEAIRQTDYVPFDLAEDGVKPDEIGRIITSMRDGLDYNLIATLVAYIHQVVLGQKEGSILIFMSGVAEIERVVRAIEKEVRNTWVLPLHASLSPADQRLVFRSPPAGKRKIIVCTNIAETSITIADAVAVVDSGRVKETVYDPSSSVIKLVDNWTSQASTTQRMGRAGRVQAGVCYKLFTAQIESEKMIPRPTPEILRAPLESLYLSIKAMKINDVEKFLGGALDSPNASALKEARDNLLRYGAISYEDSALTPLGQHMALIPADPKIAKLLVLSTIFGCLPMGLTVASIVTGKPPFVTPREKRESAKTAQQQFNTEGNGDLTASVLAYESWLSNQRSMSRGELKNWCTENYVSNQACRDIYSSRRQFLSNLVQTGFIDTDREDRLPEEYRAHDGNLKLIRALVGAAFTPNIAEIVFPEKVFKTVSAGTIEADHAAQKIRYFTPTGERVFIHPGSLLFGVNKFVDEASFLSYTSSIVSSKYFISTLTPLSIYGLIFFSNLIEVDPLGAGVIVDGWTGLKCWPRVGLLVQFLKQKFSELLMRKFANPHLNISSHPVMTVVHELIESDGKGKF</sequence>
<dbReference type="InterPro" id="IPR011545">
    <property type="entry name" value="DEAD/DEAH_box_helicase_dom"/>
</dbReference>
<dbReference type="InterPro" id="IPR011709">
    <property type="entry name" value="DEAD-box_helicase_OB_fold"/>
</dbReference>
<dbReference type="PANTHER" id="PTHR18934">
    <property type="entry name" value="ATP-DEPENDENT RNA HELICASE"/>
    <property type="match status" value="1"/>
</dbReference>
<dbReference type="InterPro" id="IPR014001">
    <property type="entry name" value="Helicase_ATP-bd"/>
</dbReference>
<dbReference type="Pfam" id="PF00271">
    <property type="entry name" value="Helicase_C"/>
    <property type="match status" value="1"/>
</dbReference>
<dbReference type="GO" id="GO:1990904">
    <property type="term" value="C:ribonucleoprotein complex"/>
    <property type="evidence" value="ECO:0007669"/>
    <property type="project" value="UniProtKB-ARBA"/>
</dbReference>
<evidence type="ECO:0000256" key="2">
    <source>
        <dbReference type="ARBA" id="ARBA00022801"/>
    </source>
</evidence>
<dbReference type="RefSeq" id="XP_024666302.1">
    <property type="nucleotide sequence ID" value="XM_024810534.1"/>
</dbReference>
<dbReference type="GO" id="GO:0016787">
    <property type="term" value="F:hydrolase activity"/>
    <property type="evidence" value="ECO:0007669"/>
    <property type="project" value="UniProtKB-KW"/>
</dbReference>
<dbReference type="InterPro" id="IPR007502">
    <property type="entry name" value="Helicase-assoc_dom"/>
</dbReference>
<dbReference type="Gene3D" id="3.40.50.300">
    <property type="entry name" value="P-loop containing nucleotide triphosphate hydrolases"/>
    <property type="match status" value="2"/>
</dbReference>
<evidence type="ECO:0000256" key="5">
    <source>
        <dbReference type="SAM" id="MobiDB-lite"/>
    </source>
</evidence>
<keyword evidence="2" id="KW-0378">Hydrolase</keyword>
<dbReference type="GO" id="GO:0003723">
    <property type="term" value="F:RNA binding"/>
    <property type="evidence" value="ECO:0007669"/>
    <property type="project" value="TreeGrafter"/>
</dbReference>
<dbReference type="SMART" id="SM00490">
    <property type="entry name" value="HELICc"/>
    <property type="match status" value="1"/>
</dbReference>
<dbReference type="FunFam" id="3.40.50.300:FF:001760">
    <property type="entry name" value="ATP-dependent RNA helicase"/>
    <property type="match status" value="1"/>
</dbReference>
<evidence type="ECO:0000256" key="3">
    <source>
        <dbReference type="ARBA" id="ARBA00022806"/>
    </source>
</evidence>
<evidence type="ECO:0000259" key="8">
    <source>
        <dbReference type="PROSITE" id="PS51194"/>
    </source>
</evidence>
<feature type="domain" description="RWD" evidence="6">
    <location>
        <begin position="389"/>
        <end position="483"/>
    </location>
</feature>
<dbReference type="Pfam" id="PF00270">
    <property type="entry name" value="DEAD"/>
    <property type="match status" value="1"/>
</dbReference>
<dbReference type="GO" id="GO:0004386">
    <property type="term" value="F:helicase activity"/>
    <property type="evidence" value="ECO:0007669"/>
    <property type="project" value="UniProtKB-KW"/>
</dbReference>
<feature type="compositionally biased region" description="Basic residues" evidence="5">
    <location>
        <begin position="1"/>
        <end position="13"/>
    </location>
</feature>
<comment type="caution">
    <text evidence="9">The sequence shown here is derived from an EMBL/GenBank/DDBJ whole genome shotgun (WGS) entry which is preliminary data.</text>
</comment>
<dbReference type="PROSITE" id="PS00690">
    <property type="entry name" value="DEAH_ATP_HELICASE"/>
    <property type="match status" value="1"/>
</dbReference>
<feature type="domain" description="Helicase ATP-binding" evidence="7">
    <location>
        <begin position="562"/>
        <end position="730"/>
    </location>
</feature>
<dbReference type="OrthoDB" id="5600252at2759"/>
<name>A0A2T0FN08_9ASCO</name>
<dbReference type="InterPro" id="IPR002464">
    <property type="entry name" value="DNA/RNA_helicase_DEAH_CS"/>
</dbReference>
<dbReference type="Proteomes" id="UP000238350">
    <property type="component" value="Unassembled WGS sequence"/>
</dbReference>
<dbReference type="Pfam" id="PF24899">
    <property type="entry name" value="UBA_DHX29"/>
    <property type="match status" value="1"/>
</dbReference>
<dbReference type="InterPro" id="IPR016135">
    <property type="entry name" value="UBQ-conjugating_enzyme/RWD"/>
</dbReference>
<reference evidence="9 10" key="1">
    <citation type="submission" date="2017-04" db="EMBL/GenBank/DDBJ databases">
        <title>Genome sequencing of [Candida] sorbophila.</title>
        <authorList>
            <person name="Ahn J.O."/>
        </authorList>
    </citation>
    <scope>NUCLEOTIDE SEQUENCE [LARGE SCALE GENOMIC DNA]</scope>
    <source>
        <strain evidence="9 10">DS02</strain>
    </source>
</reference>
<keyword evidence="3 9" id="KW-0347">Helicase</keyword>
<dbReference type="GeneID" id="36517725"/>
<dbReference type="GO" id="GO:0008186">
    <property type="term" value="F:ATP-dependent activity, acting on RNA"/>
    <property type="evidence" value="ECO:0007669"/>
    <property type="project" value="UniProtKB-ARBA"/>
</dbReference>
<protein>
    <submittedName>
        <fullName evidence="9">ATP-dependent RNA helicase ucp12</fullName>
    </submittedName>
</protein>
<gene>
    <name evidence="9" type="ORF">B9G98_03977</name>
</gene>
<dbReference type="PROSITE" id="PS51194">
    <property type="entry name" value="HELICASE_CTER"/>
    <property type="match status" value="1"/>
</dbReference>
<accession>A0A2T0FN08</accession>
<feature type="region of interest" description="Disordered" evidence="5">
    <location>
        <begin position="1"/>
        <end position="37"/>
    </location>
</feature>
<dbReference type="PROSITE" id="PS51192">
    <property type="entry name" value="HELICASE_ATP_BIND_1"/>
    <property type="match status" value="1"/>
</dbReference>
<dbReference type="InterPro" id="IPR056328">
    <property type="entry name" value="DSRM_DHX29"/>
</dbReference>
<dbReference type="InterPro" id="IPR059023">
    <property type="entry name" value="RNA_hel_CTD"/>
</dbReference>
<evidence type="ECO:0000313" key="9">
    <source>
        <dbReference type="EMBL" id="PRT56357.1"/>
    </source>
</evidence>
<evidence type="ECO:0000256" key="4">
    <source>
        <dbReference type="ARBA" id="ARBA00022840"/>
    </source>
</evidence>
<dbReference type="Pfam" id="PF26026">
    <property type="entry name" value="RNA_hel_CTD"/>
    <property type="match status" value="1"/>
</dbReference>
<dbReference type="GO" id="GO:0005524">
    <property type="term" value="F:ATP binding"/>
    <property type="evidence" value="ECO:0007669"/>
    <property type="project" value="UniProtKB-KW"/>
</dbReference>
<dbReference type="InterPro" id="IPR006575">
    <property type="entry name" value="RWD_dom"/>
</dbReference>
<evidence type="ECO:0000313" key="10">
    <source>
        <dbReference type="Proteomes" id="UP000238350"/>
    </source>
</evidence>
<dbReference type="InterPro" id="IPR056890">
    <property type="entry name" value="UBA_DHX29-like"/>
</dbReference>